<evidence type="ECO:0000313" key="4">
    <source>
        <dbReference type="EMBL" id="KAK9774902.1"/>
    </source>
</evidence>
<proteinExistence type="inferred from homology"/>
<dbReference type="Pfam" id="PF13409">
    <property type="entry name" value="GST_N_2"/>
    <property type="match status" value="1"/>
</dbReference>
<dbReference type="SUPFAM" id="SSF52833">
    <property type="entry name" value="Thioredoxin-like"/>
    <property type="match status" value="1"/>
</dbReference>
<dbReference type="Gene3D" id="1.20.1050.10">
    <property type="match status" value="1"/>
</dbReference>
<dbReference type="Proteomes" id="UP001465668">
    <property type="component" value="Unassembled WGS sequence"/>
</dbReference>
<evidence type="ECO:0000313" key="5">
    <source>
        <dbReference type="Proteomes" id="UP001465668"/>
    </source>
</evidence>
<dbReference type="InterPro" id="IPR004046">
    <property type="entry name" value="GST_C"/>
</dbReference>
<dbReference type="CDD" id="cd03046">
    <property type="entry name" value="GST_N_GTT1_like"/>
    <property type="match status" value="1"/>
</dbReference>
<evidence type="ECO:0000259" key="3">
    <source>
        <dbReference type="PROSITE" id="PS50405"/>
    </source>
</evidence>
<dbReference type="PANTHER" id="PTHR44051">
    <property type="entry name" value="GLUTATHIONE S-TRANSFERASE-RELATED"/>
    <property type="match status" value="1"/>
</dbReference>
<dbReference type="PROSITE" id="PS50405">
    <property type="entry name" value="GST_CTER"/>
    <property type="match status" value="1"/>
</dbReference>
<dbReference type="PROSITE" id="PS50404">
    <property type="entry name" value="GST_NTER"/>
    <property type="match status" value="1"/>
</dbReference>
<reference evidence="4 5" key="1">
    <citation type="submission" date="2024-02" db="EMBL/GenBank/DDBJ databases">
        <title>First draft genome assembly of two strains of Seiridium cardinale.</title>
        <authorList>
            <person name="Emiliani G."/>
            <person name="Scali E."/>
        </authorList>
    </citation>
    <scope>NUCLEOTIDE SEQUENCE [LARGE SCALE GENOMIC DNA]</scope>
    <source>
        <strain evidence="4 5">BM-138-000479</strain>
    </source>
</reference>
<dbReference type="SFLD" id="SFLDS00019">
    <property type="entry name" value="Glutathione_Transferase_(cytos"/>
    <property type="match status" value="1"/>
</dbReference>
<dbReference type="InterPro" id="IPR004045">
    <property type="entry name" value="Glutathione_S-Trfase_N"/>
</dbReference>
<dbReference type="SUPFAM" id="SSF47616">
    <property type="entry name" value="GST C-terminal domain-like"/>
    <property type="match status" value="1"/>
</dbReference>
<organism evidence="4 5">
    <name type="scientific">Seiridium cardinale</name>
    <dbReference type="NCBI Taxonomy" id="138064"/>
    <lineage>
        <taxon>Eukaryota</taxon>
        <taxon>Fungi</taxon>
        <taxon>Dikarya</taxon>
        <taxon>Ascomycota</taxon>
        <taxon>Pezizomycotina</taxon>
        <taxon>Sordariomycetes</taxon>
        <taxon>Xylariomycetidae</taxon>
        <taxon>Amphisphaeriales</taxon>
        <taxon>Sporocadaceae</taxon>
        <taxon>Seiridium</taxon>
    </lineage>
</organism>
<keyword evidence="5" id="KW-1185">Reference proteome</keyword>
<dbReference type="EMBL" id="JARVKM010000038">
    <property type="protein sequence ID" value="KAK9774902.1"/>
    <property type="molecule type" value="Genomic_DNA"/>
</dbReference>
<dbReference type="Gene3D" id="3.40.30.10">
    <property type="entry name" value="Glutaredoxin"/>
    <property type="match status" value="1"/>
</dbReference>
<feature type="domain" description="GST N-terminal" evidence="2">
    <location>
        <begin position="1"/>
        <end position="86"/>
    </location>
</feature>
<dbReference type="SFLD" id="SFLDG01150">
    <property type="entry name" value="Main.1:_Beta-like"/>
    <property type="match status" value="1"/>
</dbReference>
<gene>
    <name evidence="4" type="ORF">SCAR479_08457</name>
</gene>
<accession>A0ABR2XMC9</accession>
<dbReference type="InterPro" id="IPR010987">
    <property type="entry name" value="Glutathione-S-Trfase_C-like"/>
</dbReference>
<feature type="domain" description="GST C-terminal" evidence="3">
    <location>
        <begin position="96"/>
        <end position="226"/>
    </location>
</feature>
<evidence type="ECO:0000259" key="2">
    <source>
        <dbReference type="PROSITE" id="PS50404"/>
    </source>
</evidence>
<comment type="caution">
    <text evidence="4">The sequence shown here is derived from an EMBL/GenBank/DDBJ whole genome shotgun (WGS) entry which is preliminary data.</text>
</comment>
<dbReference type="InterPro" id="IPR036282">
    <property type="entry name" value="Glutathione-S-Trfase_C_sf"/>
</dbReference>
<dbReference type="PANTHER" id="PTHR44051:SF9">
    <property type="entry name" value="GLUTATHIONE S-TRANSFERASE 1"/>
    <property type="match status" value="1"/>
</dbReference>
<dbReference type="SFLD" id="SFLDG00358">
    <property type="entry name" value="Main_(cytGST)"/>
    <property type="match status" value="1"/>
</dbReference>
<protein>
    <submittedName>
        <fullName evidence="4">Glutathione S-transferase 3</fullName>
    </submittedName>
</protein>
<dbReference type="InterPro" id="IPR036249">
    <property type="entry name" value="Thioredoxin-like_sf"/>
</dbReference>
<comment type="similarity">
    <text evidence="1">Belongs to the GST superfamily.</text>
</comment>
<evidence type="ECO:0000256" key="1">
    <source>
        <dbReference type="ARBA" id="ARBA00007409"/>
    </source>
</evidence>
<name>A0ABR2XMC9_9PEZI</name>
<dbReference type="Pfam" id="PF00043">
    <property type="entry name" value="GST_C"/>
    <property type="match status" value="1"/>
</dbReference>
<dbReference type="InterPro" id="IPR040079">
    <property type="entry name" value="Glutathione_S-Trfase"/>
</dbReference>
<sequence length="242" mass="27502">MSLEVYHLQLSQSERIVWLLEELAIPYNLHVFKRNPATALAPDDLKAINPYGTAPYFRDTSASPEVGLSESSAIVSYILSKYPASHDGTRLDRTPDDPDYATYLQWFHYANGTVQPSASRQMTLYLAGSGDSPGAKIFRNGFLRQLKLVDEHLGKNKWFAGEQLSAADCMMMFTFSTMRGFSPYSLGPYPNILRWMKDVSERPAYKRTMEKGEDGRAPMIEPVTRRFTHFPAFKEVLEKIEV</sequence>